<dbReference type="PANTHER" id="PTHR11328:SF24">
    <property type="entry name" value="MAJOR FACILITATOR SUPERFAMILY (MFS) PROFILE DOMAIN-CONTAINING PROTEIN"/>
    <property type="match status" value="1"/>
</dbReference>
<evidence type="ECO:0000313" key="4">
    <source>
        <dbReference type="Proteomes" id="UP000286734"/>
    </source>
</evidence>
<dbReference type="AlphaFoldDB" id="A0A430UUR0"/>
<evidence type="ECO:0000313" key="3">
    <source>
        <dbReference type="EMBL" id="RTI12622.1"/>
    </source>
</evidence>
<gene>
    <name evidence="3" type="ORF">CSW27_09990</name>
    <name evidence="2" type="ORF">CSW47_12710</name>
</gene>
<organism evidence="3 5">
    <name type="scientific">Thermus scotoductus</name>
    <dbReference type="NCBI Taxonomy" id="37636"/>
    <lineage>
        <taxon>Bacteria</taxon>
        <taxon>Thermotogati</taxon>
        <taxon>Deinococcota</taxon>
        <taxon>Deinococci</taxon>
        <taxon>Thermales</taxon>
        <taxon>Thermaceae</taxon>
        <taxon>Thermus</taxon>
    </lineage>
</organism>
<accession>A0A430UUR0</accession>
<dbReference type="EMBL" id="PEMJ01000323">
    <property type="protein sequence ID" value="RTI12622.1"/>
    <property type="molecule type" value="Genomic_DNA"/>
</dbReference>
<feature type="transmembrane region" description="Helical" evidence="1">
    <location>
        <begin position="108"/>
        <end position="129"/>
    </location>
</feature>
<evidence type="ECO:0008006" key="6">
    <source>
        <dbReference type="Google" id="ProtNLM"/>
    </source>
</evidence>
<dbReference type="InterPro" id="IPR039672">
    <property type="entry name" value="MFS_2"/>
</dbReference>
<keyword evidence="1" id="KW-1133">Transmembrane helix</keyword>
<proteinExistence type="predicted"/>
<dbReference type="Pfam" id="PF13347">
    <property type="entry name" value="MFS_2"/>
    <property type="match status" value="1"/>
</dbReference>
<feature type="transmembrane region" description="Helical" evidence="1">
    <location>
        <begin position="79"/>
        <end position="96"/>
    </location>
</feature>
<dbReference type="EMBL" id="PELP01000476">
    <property type="protein sequence ID" value="RTH01199.1"/>
    <property type="molecule type" value="Genomic_DNA"/>
</dbReference>
<comment type="caution">
    <text evidence="3">The sequence shown here is derived from an EMBL/GenBank/DDBJ whole genome shotgun (WGS) entry which is preliminary data.</text>
</comment>
<evidence type="ECO:0000313" key="2">
    <source>
        <dbReference type="EMBL" id="RTH01199.1"/>
    </source>
</evidence>
<feature type="transmembrane region" description="Helical" evidence="1">
    <location>
        <begin position="185"/>
        <end position="206"/>
    </location>
</feature>
<dbReference type="InterPro" id="IPR036259">
    <property type="entry name" value="MFS_trans_sf"/>
</dbReference>
<evidence type="ECO:0000313" key="5">
    <source>
        <dbReference type="Proteomes" id="UP000287155"/>
    </source>
</evidence>
<dbReference type="PANTHER" id="PTHR11328">
    <property type="entry name" value="MAJOR FACILITATOR SUPERFAMILY DOMAIN-CONTAINING PROTEIN"/>
    <property type="match status" value="1"/>
</dbReference>
<dbReference type="SUPFAM" id="SSF103473">
    <property type="entry name" value="MFS general substrate transporter"/>
    <property type="match status" value="1"/>
</dbReference>
<evidence type="ECO:0000256" key="1">
    <source>
        <dbReference type="SAM" id="Phobius"/>
    </source>
</evidence>
<sequence length="222" mass="23613">MAKPLFAFFPGGALGWNPKGKGVFMDLLERLGLLGRRVLLLHHDDLGLTHAQFATVLLAALPSVFLWARLAGTLGSKGAWLLAIFLLALGALLLFLPRTLLEALPVGLLIGVGFGGVLVLGDILLAKVIDRDAEVTGRRREGVYYSVYGFINRLSGPLQALSFALLTPLFGYVSGEVPGPRPEAAFRFLMAGPPFLATLLALALAFRFPYGAKGRMPGAGSS</sequence>
<keyword evidence="1" id="KW-0472">Membrane</keyword>
<dbReference type="Proteomes" id="UP000287155">
    <property type="component" value="Unassembled WGS sequence"/>
</dbReference>
<dbReference type="GO" id="GO:0015293">
    <property type="term" value="F:symporter activity"/>
    <property type="evidence" value="ECO:0007669"/>
    <property type="project" value="InterPro"/>
</dbReference>
<dbReference type="GO" id="GO:0008643">
    <property type="term" value="P:carbohydrate transport"/>
    <property type="evidence" value="ECO:0007669"/>
    <property type="project" value="InterPro"/>
</dbReference>
<feature type="transmembrane region" description="Helical" evidence="1">
    <location>
        <begin position="150"/>
        <end position="173"/>
    </location>
</feature>
<dbReference type="GO" id="GO:0005886">
    <property type="term" value="C:plasma membrane"/>
    <property type="evidence" value="ECO:0007669"/>
    <property type="project" value="TreeGrafter"/>
</dbReference>
<dbReference type="Proteomes" id="UP000286734">
    <property type="component" value="Unassembled WGS sequence"/>
</dbReference>
<reference evidence="4 5" key="1">
    <citation type="journal article" date="2019" name="Extremophiles">
        <title>Biogeography of thermophiles and predominance of Thermus scotoductus in domestic water heaters.</title>
        <authorList>
            <person name="Wilpiszeski R.L."/>
            <person name="Zhang Z."/>
            <person name="House C.H."/>
        </authorList>
    </citation>
    <scope>NUCLEOTIDE SEQUENCE [LARGE SCALE GENOMIC DNA]</scope>
    <source>
        <strain evidence="3 5">14_S14</strain>
        <strain evidence="2 4">34_S34</strain>
    </source>
</reference>
<protein>
    <recommendedName>
        <fullName evidence="6">MFS transporter</fullName>
    </recommendedName>
</protein>
<name>A0A430UUR0_THESC</name>
<dbReference type="Gene3D" id="1.20.1250.20">
    <property type="entry name" value="MFS general substrate transporter like domains"/>
    <property type="match status" value="1"/>
</dbReference>
<feature type="transmembrane region" description="Helical" evidence="1">
    <location>
        <begin position="46"/>
        <end position="67"/>
    </location>
</feature>
<keyword evidence="1" id="KW-0812">Transmembrane</keyword>